<gene>
    <name evidence="1" type="ORF">EH207_01555</name>
</gene>
<accession>A0A4P8QPH4</accession>
<organism evidence="1 2">
    <name type="scientific">Brenneria rubrifaciens</name>
    <dbReference type="NCBI Taxonomy" id="55213"/>
    <lineage>
        <taxon>Bacteria</taxon>
        <taxon>Pseudomonadati</taxon>
        <taxon>Pseudomonadota</taxon>
        <taxon>Gammaproteobacteria</taxon>
        <taxon>Enterobacterales</taxon>
        <taxon>Pectobacteriaceae</taxon>
        <taxon>Brenneria</taxon>
    </lineage>
</organism>
<reference evidence="1 2" key="1">
    <citation type="submission" date="2018-11" db="EMBL/GenBank/DDBJ databases">
        <title>Genome sequences of Brenneria nigrifluens and Brenneria rubrifaciens.</title>
        <authorList>
            <person name="Poret-Peterson A.T."/>
            <person name="McClean A.E."/>
            <person name="Kluepfel D.A."/>
        </authorList>
    </citation>
    <scope>NUCLEOTIDE SEQUENCE [LARGE SCALE GENOMIC DNA]</scope>
    <source>
        <strain evidence="1 2">6D370</strain>
    </source>
</reference>
<evidence type="ECO:0000313" key="2">
    <source>
        <dbReference type="Proteomes" id="UP000299580"/>
    </source>
</evidence>
<evidence type="ECO:0000313" key="1">
    <source>
        <dbReference type="EMBL" id="QCR07359.1"/>
    </source>
</evidence>
<dbReference type="AlphaFoldDB" id="A0A4P8QPH4"/>
<proteinExistence type="predicted"/>
<sequence length="119" mass="13518">MFLLAKEYDNSLNAEKIINIIDTPIKILEDINDKERFLPYSFNPFQKPETDTARFDKSIISSGTFIFKYSFNKKTEPPAKTKKINLTKSVVSTSSLRTKAIIPIIENTGENKAPVFKIG</sequence>
<dbReference type="OrthoDB" id="9908879at2"/>
<keyword evidence="2" id="KW-1185">Reference proteome</keyword>
<dbReference type="Proteomes" id="UP000299580">
    <property type="component" value="Chromosome"/>
</dbReference>
<name>A0A4P8QPH4_9GAMM</name>
<dbReference type="KEGG" id="brb:EH207_01555"/>
<protein>
    <submittedName>
        <fullName evidence="1">Uncharacterized protein</fullName>
    </submittedName>
</protein>
<dbReference type="EMBL" id="CP034035">
    <property type="protein sequence ID" value="QCR07359.1"/>
    <property type="molecule type" value="Genomic_DNA"/>
</dbReference>